<keyword evidence="1" id="KW-0812">Transmembrane</keyword>
<keyword evidence="4" id="KW-1185">Reference proteome</keyword>
<organism evidence="3 4">
    <name type="scientific">Lachnotalea glycerini</name>
    <dbReference type="NCBI Taxonomy" id="1763509"/>
    <lineage>
        <taxon>Bacteria</taxon>
        <taxon>Bacillati</taxon>
        <taxon>Bacillota</taxon>
        <taxon>Clostridia</taxon>
        <taxon>Lachnospirales</taxon>
        <taxon>Lachnospiraceae</taxon>
        <taxon>Lachnotalea</taxon>
    </lineage>
</organism>
<dbReference type="OrthoDB" id="1874702at2"/>
<name>A0A371JJW0_9FIRM</name>
<evidence type="ECO:0000259" key="2">
    <source>
        <dbReference type="Pfam" id="PF16472"/>
    </source>
</evidence>
<dbReference type="SUPFAM" id="SSF69304">
    <property type="entry name" value="Tricorn protease N-terminal domain"/>
    <property type="match status" value="2"/>
</dbReference>
<dbReference type="InterPro" id="IPR032485">
    <property type="entry name" value="LRP1-like_beta_prop"/>
</dbReference>
<feature type="transmembrane region" description="Helical" evidence="1">
    <location>
        <begin position="12"/>
        <end position="31"/>
    </location>
</feature>
<gene>
    <name evidence="3" type="ORF">CG710_000180</name>
</gene>
<sequence>MSMKQKNKTSAVSLIVIFIIIAIITAITIIYQRNNKTVFNTGKVSGNTAGNLYNKGIFCEYNDKIYFSNSYDQGDLYVMNSDGTNIKKLYKDTVSYINAAGKYIYYARNNLNEDTIHAIFRENLFGVYRINIDGSKVLSLSNETCGAVSLGNNKIFYQHYEAETALTLNSVSIDGTQNTNLLKDAVNPANIVDGIMYYNNVTDNFNLCAMNIETGNINVIYTGSCWNPIYDNNYIYFMDIENDYSLARLNLSTLEKESLNTGRVDTYNLYGDYIFYQANDKTTPRLCKMNKNGTNTETIIDGNFSNINVTSQYVYFNQYGNEVPIYKVSTTGDINVTRFDEAAEAVENK</sequence>
<dbReference type="Gene3D" id="2.120.10.30">
    <property type="entry name" value="TolB, C-terminal domain"/>
    <property type="match status" value="1"/>
</dbReference>
<comment type="caution">
    <text evidence="3">The sequence shown here is derived from an EMBL/GenBank/DDBJ whole genome shotgun (WGS) entry which is preliminary data.</text>
</comment>
<evidence type="ECO:0000313" key="3">
    <source>
        <dbReference type="EMBL" id="RDY32987.1"/>
    </source>
</evidence>
<feature type="domain" description="Prolow-density lipoprotein receptor-related protein 1-like beta-propeller" evidence="2">
    <location>
        <begin position="47"/>
        <end position="328"/>
    </location>
</feature>
<reference evidence="3 4" key="1">
    <citation type="journal article" date="2017" name="Genome Announc.">
        <title>Draft Genome Sequence of a Sporulating and Motile Strain of Lachnotalea glycerini Isolated from Water in Quebec City, Canada.</title>
        <authorList>
            <person name="Maheux A.F."/>
            <person name="Boudreau D.K."/>
            <person name="Berube E."/>
            <person name="Boissinot M."/>
            <person name="Raymond F."/>
            <person name="Brodeur S."/>
            <person name="Corbeil J."/>
            <person name="Isabel S."/>
            <person name="Omar R.F."/>
            <person name="Bergeron M.G."/>
        </authorList>
    </citation>
    <scope>NUCLEOTIDE SEQUENCE [LARGE SCALE GENOMIC DNA]</scope>
    <source>
        <strain evidence="3 4">CCRI-19302</strain>
    </source>
</reference>
<dbReference type="Pfam" id="PF16472">
    <property type="entry name" value="DUF5050"/>
    <property type="match status" value="1"/>
</dbReference>
<dbReference type="Proteomes" id="UP000216411">
    <property type="component" value="Unassembled WGS sequence"/>
</dbReference>
<keyword evidence="1" id="KW-0472">Membrane</keyword>
<dbReference type="PANTHER" id="PTHR32256:SF17">
    <property type="entry name" value="EGF-LIKE DOMAIN-CONTAINING PROTEIN"/>
    <property type="match status" value="1"/>
</dbReference>
<dbReference type="PANTHER" id="PTHR32256">
    <property type="match status" value="1"/>
</dbReference>
<evidence type="ECO:0000313" key="4">
    <source>
        <dbReference type="Proteomes" id="UP000216411"/>
    </source>
</evidence>
<dbReference type="InterPro" id="IPR011042">
    <property type="entry name" value="6-blade_b-propeller_TolB-like"/>
</dbReference>
<protein>
    <submittedName>
        <fullName evidence="3">DUF5050 domain-containing protein</fullName>
    </submittedName>
</protein>
<dbReference type="InterPro" id="IPR053369">
    <property type="entry name" value="SrfA-induced_signal"/>
</dbReference>
<proteinExistence type="predicted"/>
<accession>A0A371JJW0</accession>
<keyword evidence="1" id="KW-1133">Transmembrane helix</keyword>
<evidence type="ECO:0000256" key="1">
    <source>
        <dbReference type="SAM" id="Phobius"/>
    </source>
</evidence>
<dbReference type="AlphaFoldDB" id="A0A371JJW0"/>
<dbReference type="EMBL" id="NOKA02000001">
    <property type="protein sequence ID" value="RDY32987.1"/>
    <property type="molecule type" value="Genomic_DNA"/>
</dbReference>